<organism evidence="1 2">
    <name type="scientific">Hyalomma asiaticum</name>
    <name type="common">Tick</name>
    <dbReference type="NCBI Taxonomy" id="266040"/>
    <lineage>
        <taxon>Eukaryota</taxon>
        <taxon>Metazoa</taxon>
        <taxon>Ecdysozoa</taxon>
        <taxon>Arthropoda</taxon>
        <taxon>Chelicerata</taxon>
        <taxon>Arachnida</taxon>
        <taxon>Acari</taxon>
        <taxon>Parasitiformes</taxon>
        <taxon>Ixodida</taxon>
        <taxon>Ixodoidea</taxon>
        <taxon>Ixodidae</taxon>
        <taxon>Hyalomminae</taxon>
        <taxon>Hyalomma</taxon>
    </lineage>
</organism>
<evidence type="ECO:0000313" key="2">
    <source>
        <dbReference type="Proteomes" id="UP000821845"/>
    </source>
</evidence>
<dbReference type="EMBL" id="CM023490">
    <property type="protein sequence ID" value="KAH6943002.1"/>
    <property type="molecule type" value="Genomic_DNA"/>
</dbReference>
<accession>A0ACB7T9N7</accession>
<gene>
    <name evidence="1" type="ORF">HPB50_013622</name>
</gene>
<comment type="caution">
    <text evidence="1">The sequence shown here is derived from an EMBL/GenBank/DDBJ whole genome shotgun (WGS) entry which is preliminary data.</text>
</comment>
<keyword evidence="2" id="KW-1185">Reference proteome</keyword>
<dbReference type="Proteomes" id="UP000821845">
    <property type="component" value="Chromosome 10"/>
</dbReference>
<evidence type="ECO:0000313" key="1">
    <source>
        <dbReference type="EMBL" id="KAH6943002.1"/>
    </source>
</evidence>
<reference evidence="1" key="1">
    <citation type="submission" date="2020-05" db="EMBL/GenBank/DDBJ databases">
        <title>Large-scale comparative analyses of tick genomes elucidate their genetic diversity and vector capacities.</title>
        <authorList>
            <person name="Jia N."/>
            <person name="Wang J."/>
            <person name="Shi W."/>
            <person name="Du L."/>
            <person name="Sun Y."/>
            <person name="Zhan W."/>
            <person name="Jiang J."/>
            <person name="Wang Q."/>
            <person name="Zhang B."/>
            <person name="Ji P."/>
            <person name="Sakyi L.B."/>
            <person name="Cui X."/>
            <person name="Yuan T."/>
            <person name="Jiang B."/>
            <person name="Yang W."/>
            <person name="Lam T.T.-Y."/>
            <person name="Chang Q."/>
            <person name="Ding S."/>
            <person name="Wang X."/>
            <person name="Zhu J."/>
            <person name="Ruan X."/>
            <person name="Zhao L."/>
            <person name="Wei J."/>
            <person name="Que T."/>
            <person name="Du C."/>
            <person name="Cheng J."/>
            <person name="Dai P."/>
            <person name="Han X."/>
            <person name="Huang E."/>
            <person name="Gao Y."/>
            <person name="Liu J."/>
            <person name="Shao H."/>
            <person name="Ye R."/>
            <person name="Li L."/>
            <person name="Wei W."/>
            <person name="Wang X."/>
            <person name="Wang C."/>
            <person name="Yang T."/>
            <person name="Huo Q."/>
            <person name="Li W."/>
            <person name="Guo W."/>
            <person name="Chen H."/>
            <person name="Zhou L."/>
            <person name="Ni X."/>
            <person name="Tian J."/>
            <person name="Zhou Y."/>
            <person name="Sheng Y."/>
            <person name="Liu T."/>
            <person name="Pan Y."/>
            <person name="Xia L."/>
            <person name="Li J."/>
            <person name="Zhao F."/>
            <person name="Cao W."/>
        </authorList>
    </citation>
    <scope>NUCLEOTIDE SEQUENCE</scope>
    <source>
        <strain evidence="1">Hyas-2018</strain>
    </source>
</reference>
<protein>
    <submittedName>
        <fullName evidence="1">Uncharacterized protein</fullName>
    </submittedName>
</protein>
<name>A0ACB7T9N7_HYAAI</name>
<proteinExistence type="predicted"/>
<sequence>MQDEPKEGQREATEATSPETQDGGTTESGMQENPQVVMGPDRNRKKEDLWDCYDFVVVGAGSAGSVVANRLSANGTFSVLLLEAGGEETQDLQIPFFSFLAANENNTWMYATVPQTNSCLSFPGHVAVMTLGKIMGGTSSINSMNFVRGTMHDFDMWESEYKATGWNYSSVLPNFKAIEMFNISNVPEAEVMKYHGKMGETPINYPAYNTSLSYAFLNACSESNYSYVDYNGAHHTETLVKQRGKKGNEGMKDIEVAASSRIVITKSGLNRPFSWCLQIVFDGKKATHVIFLKDGEEMNVSIGIEVVLSAGAINSPKLLMVSGVGPKEDLNKSNITPVVDLPVGVGLTDHVIFLGLVVTTTKDEVGIRNLNQSLIEYMTNRTGLLTIPGAFEALLFTYSGYDAGAMKLDYPDIELELTDLFPGPDIAKSPYVSNDTFYKYYVPMFNKTGFMNAVAMVQPKSRGTVKLNATNPNGPPLIDPQFLSEQEDVDRIVNGTLKLMSLFNTTAMMKIGAQIWNGSYPNCENYTIWTWEYIECFVRQAAFPAQHVCCTCPMGDRNDSVVDSRLKVRGLENVRVADASVMPRITAGNINAAVMMIGDKAGKMILEDHARDVQARLNSQ</sequence>